<keyword evidence="3" id="KW-1185">Reference proteome</keyword>
<dbReference type="Gene3D" id="3.40.50.1820">
    <property type="entry name" value="alpha/beta hydrolase"/>
    <property type="match status" value="1"/>
</dbReference>
<feature type="domain" description="Fungal lipase-type" evidence="1">
    <location>
        <begin position="35"/>
        <end position="253"/>
    </location>
</feature>
<dbReference type="PANTHER" id="PTHR45856">
    <property type="entry name" value="ALPHA/BETA-HYDROLASES SUPERFAMILY PROTEIN"/>
    <property type="match status" value="1"/>
</dbReference>
<accession>A0ABR2YWJ4</accession>
<comment type="caution">
    <text evidence="2">The sequence shown here is derived from an EMBL/GenBank/DDBJ whole genome shotgun (WGS) entry which is preliminary data.</text>
</comment>
<dbReference type="InterPro" id="IPR002921">
    <property type="entry name" value="Fungal_lipase-type"/>
</dbReference>
<dbReference type="InterPro" id="IPR029058">
    <property type="entry name" value="AB_hydrolase_fold"/>
</dbReference>
<name>A0ABR2YWJ4_9CHLO</name>
<dbReference type="PANTHER" id="PTHR45856:SF24">
    <property type="entry name" value="FUNGAL LIPASE-LIKE DOMAIN-CONTAINING PROTEIN"/>
    <property type="match status" value="1"/>
</dbReference>
<evidence type="ECO:0000313" key="2">
    <source>
        <dbReference type="EMBL" id="KAK9915715.1"/>
    </source>
</evidence>
<sequence>MIWTQAAFNNTQVHIALVEEWDPKFKVGGKTVAGVFAFRGTQPWSLSDWIIDFNHDKEPIDWWQPPPTAAPSSHVSEVPNGIYSDDCKTCGPQAHGGFLYAFNSVAERPWPKEFGTATPNFGPKDREKTLDAALLRQIDEYNLLCSDKKGHKTLDATHLTRIICTGHSLGGALATLAAVWARVALVKHIPAAGSLHVSCVTLGSPLVGDKRFAEAFRVLQYNNGKGDADRSPQTLDCTRIYHAMDPVPMVPPAPWGFQHVGRPLWLDKQMTAYTRWYKVYNHNKDLRPLHRSFFVADHFEWRYLVAMDLALANTYVGDSRYSQDVMGQIMDQSLAFLDSTFGIVAGLKQLSVVIKNSITFTHSTITAKSPWGGRLLSKYGGVIWRAFLAPAEVIVFIGTNAISLLDG</sequence>
<evidence type="ECO:0000313" key="3">
    <source>
        <dbReference type="Proteomes" id="UP001491310"/>
    </source>
</evidence>
<evidence type="ECO:0000259" key="1">
    <source>
        <dbReference type="Pfam" id="PF01764"/>
    </source>
</evidence>
<gene>
    <name evidence="2" type="ORF">WJX75_003049</name>
</gene>
<dbReference type="SUPFAM" id="SSF53474">
    <property type="entry name" value="alpha/beta-Hydrolases"/>
    <property type="match status" value="1"/>
</dbReference>
<organism evidence="2 3">
    <name type="scientific">Coccomyxa subellipsoidea</name>
    <dbReference type="NCBI Taxonomy" id="248742"/>
    <lineage>
        <taxon>Eukaryota</taxon>
        <taxon>Viridiplantae</taxon>
        <taxon>Chlorophyta</taxon>
        <taxon>core chlorophytes</taxon>
        <taxon>Trebouxiophyceae</taxon>
        <taxon>Trebouxiophyceae incertae sedis</taxon>
        <taxon>Coccomyxaceae</taxon>
        <taxon>Coccomyxa</taxon>
    </lineage>
</organism>
<proteinExistence type="predicted"/>
<dbReference type="InterPro" id="IPR051218">
    <property type="entry name" value="Sec_MonoDiacylglyc_Lipase"/>
</dbReference>
<dbReference type="CDD" id="cd00519">
    <property type="entry name" value="Lipase_3"/>
    <property type="match status" value="1"/>
</dbReference>
<dbReference type="EMBL" id="JALJOT010000004">
    <property type="protein sequence ID" value="KAK9915715.1"/>
    <property type="molecule type" value="Genomic_DNA"/>
</dbReference>
<dbReference type="Pfam" id="PF01764">
    <property type="entry name" value="Lipase_3"/>
    <property type="match status" value="1"/>
</dbReference>
<protein>
    <recommendedName>
        <fullName evidence="1">Fungal lipase-type domain-containing protein</fullName>
    </recommendedName>
</protein>
<reference evidence="2 3" key="1">
    <citation type="journal article" date="2024" name="Nat. Commun.">
        <title>Phylogenomics reveals the evolutionary origins of lichenization in chlorophyte algae.</title>
        <authorList>
            <person name="Puginier C."/>
            <person name="Libourel C."/>
            <person name="Otte J."/>
            <person name="Skaloud P."/>
            <person name="Haon M."/>
            <person name="Grisel S."/>
            <person name="Petersen M."/>
            <person name="Berrin J.G."/>
            <person name="Delaux P.M."/>
            <person name="Dal Grande F."/>
            <person name="Keller J."/>
        </authorList>
    </citation>
    <scope>NUCLEOTIDE SEQUENCE [LARGE SCALE GENOMIC DNA]</scope>
    <source>
        <strain evidence="2 3">SAG 216-7</strain>
    </source>
</reference>
<dbReference type="Proteomes" id="UP001491310">
    <property type="component" value="Unassembled WGS sequence"/>
</dbReference>